<dbReference type="OrthoDB" id="1930261at2"/>
<dbReference type="AlphaFoldDB" id="A0A3R9PGI1"/>
<gene>
    <name evidence="5" type="ORF">D7Z54_27320</name>
</gene>
<dbReference type="GO" id="GO:0030435">
    <property type="term" value="P:sporulation resulting in formation of a cellular spore"/>
    <property type="evidence" value="ECO:0007669"/>
    <property type="project" value="UniProtKB-KW"/>
</dbReference>
<keyword evidence="5" id="KW-0946">Virion</keyword>
<organism evidence="5 6">
    <name type="scientific">Salibacterium salarium</name>
    <dbReference type="NCBI Taxonomy" id="284579"/>
    <lineage>
        <taxon>Bacteria</taxon>
        <taxon>Bacillati</taxon>
        <taxon>Bacillota</taxon>
        <taxon>Bacilli</taxon>
        <taxon>Bacillales</taxon>
        <taxon>Bacillaceae</taxon>
    </lineage>
</organism>
<dbReference type="Pfam" id="PF07875">
    <property type="entry name" value="Coat_F"/>
    <property type="match status" value="1"/>
</dbReference>
<dbReference type="InterPro" id="IPR012347">
    <property type="entry name" value="Ferritin-like"/>
</dbReference>
<evidence type="ECO:0000256" key="4">
    <source>
        <dbReference type="SAM" id="MobiDB-lite"/>
    </source>
</evidence>
<comment type="subcellular location">
    <subcellularLocation>
        <location evidence="2">Spore coat</location>
    </subcellularLocation>
</comment>
<keyword evidence="1" id="KW-0749">Sporulation</keyword>
<evidence type="ECO:0000256" key="1">
    <source>
        <dbReference type="ARBA" id="ARBA00022969"/>
    </source>
</evidence>
<comment type="similarity">
    <text evidence="3">Belongs to the CotF family.</text>
</comment>
<dbReference type="EMBL" id="RBVX01000041">
    <property type="protein sequence ID" value="RSL30204.1"/>
    <property type="molecule type" value="Genomic_DNA"/>
</dbReference>
<dbReference type="Proteomes" id="UP000275076">
    <property type="component" value="Unassembled WGS sequence"/>
</dbReference>
<comment type="caution">
    <text evidence="5">The sequence shown here is derived from an EMBL/GenBank/DDBJ whole genome shotgun (WGS) entry which is preliminary data.</text>
</comment>
<dbReference type="PANTHER" id="PTHR39183">
    <property type="entry name" value="SPORE COAT PROTEIN F-LIKE PROTEIN YHCQ"/>
    <property type="match status" value="1"/>
</dbReference>
<evidence type="ECO:0000313" key="5">
    <source>
        <dbReference type="EMBL" id="RSL30204.1"/>
    </source>
</evidence>
<reference evidence="5 6" key="1">
    <citation type="submission" date="2018-10" db="EMBL/GenBank/DDBJ databases">
        <title>Draft genome sequence of Bacillus salarius IM0101, isolated from a hypersaline soil in Inner Mongolia, China.</title>
        <authorList>
            <person name="Yamprayoonswat W."/>
            <person name="Boonvisut S."/>
            <person name="Jumpathong W."/>
            <person name="Sittihan S."/>
            <person name="Ruangsuj P."/>
            <person name="Wanthongcharoen S."/>
            <person name="Thongpramul N."/>
            <person name="Pimmason S."/>
            <person name="Yu B."/>
            <person name="Yasawong M."/>
        </authorList>
    </citation>
    <scope>NUCLEOTIDE SEQUENCE [LARGE SCALE GENOMIC DNA]</scope>
    <source>
        <strain evidence="5 6">IM0101</strain>
    </source>
</reference>
<dbReference type="RefSeq" id="WP_125561102.1">
    <property type="nucleotide sequence ID" value="NZ_RBVX01000041.1"/>
</dbReference>
<evidence type="ECO:0000256" key="2">
    <source>
        <dbReference type="ARBA" id="ARBA00024325"/>
    </source>
</evidence>
<keyword evidence="5" id="KW-0167">Capsid protein</keyword>
<evidence type="ECO:0000256" key="3">
    <source>
        <dbReference type="ARBA" id="ARBA00024344"/>
    </source>
</evidence>
<keyword evidence="6" id="KW-1185">Reference proteome</keyword>
<evidence type="ECO:0000313" key="6">
    <source>
        <dbReference type="Proteomes" id="UP000275076"/>
    </source>
</evidence>
<name>A0A3R9PGI1_9BACI</name>
<dbReference type="InterPro" id="IPR012851">
    <property type="entry name" value="Spore_coat_CotF-like"/>
</dbReference>
<dbReference type="Gene3D" id="1.20.1260.10">
    <property type="match status" value="1"/>
</dbReference>
<dbReference type="PANTHER" id="PTHR39183:SF1">
    <property type="entry name" value="SPORE COAT PROTEIN F-LIKE PROTEIN YHCQ"/>
    <property type="match status" value="1"/>
</dbReference>
<sequence>MQNMNDQAAATDLLLSAKSGVRNCAYAITEAASPNVRQALSQQLQQSVNFHEQVTDYMINKGYYHPYNLNEQVQVDQQAVQQTMQQQNAQQPNMAQQTMPQQNQ</sequence>
<accession>A0A3R9PGI1</accession>
<protein>
    <submittedName>
        <fullName evidence="5">Spore coat protein</fullName>
    </submittedName>
</protein>
<proteinExistence type="inferred from homology"/>
<feature type="region of interest" description="Disordered" evidence="4">
    <location>
        <begin position="80"/>
        <end position="104"/>
    </location>
</feature>